<dbReference type="FunFam" id="1.10.10.10:FF:000163">
    <property type="entry name" value="MarR family transcriptional regulator"/>
    <property type="match status" value="1"/>
</dbReference>
<keyword evidence="8" id="KW-1185">Reference proteome</keyword>
<evidence type="ECO:0000313" key="7">
    <source>
        <dbReference type="EMBL" id="QAA31058.1"/>
    </source>
</evidence>
<dbReference type="PRINTS" id="PR00598">
    <property type="entry name" value="HTHMARR"/>
</dbReference>
<dbReference type="Pfam" id="PF22381">
    <property type="entry name" value="Staph_reg_Sar_Rot"/>
    <property type="match status" value="1"/>
</dbReference>
<dbReference type="SMART" id="SM00347">
    <property type="entry name" value="HTH_MARR"/>
    <property type="match status" value="1"/>
</dbReference>
<name>A0A410DPS7_9CLOT</name>
<feature type="domain" description="HTH marR-type" evidence="6">
    <location>
        <begin position="14"/>
        <end position="144"/>
    </location>
</feature>
<evidence type="ECO:0000256" key="5">
    <source>
        <dbReference type="ARBA" id="ARBA00023163"/>
    </source>
</evidence>
<evidence type="ECO:0000313" key="8">
    <source>
        <dbReference type="Proteomes" id="UP000286268"/>
    </source>
</evidence>
<dbReference type="InterPro" id="IPR036390">
    <property type="entry name" value="WH_DNA-bd_sf"/>
</dbReference>
<evidence type="ECO:0000256" key="1">
    <source>
        <dbReference type="ARBA" id="ARBA00004496"/>
    </source>
</evidence>
<evidence type="ECO:0000259" key="6">
    <source>
        <dbReference type="PROSITE" id="PS50995"/>
    </source>
</evidence>
<dbReference type="OrthoDB" id="9806864at2"/>
<dbReference type="InterPro" id="IPR000835">
    <property type="entry name" value="HTH_MarR-typ"/>
</dbReference>
<reference evidence="7 8" key="1">
    <citation type="submission" date="2018-01" db="EMBL/GenBank/DDBJ databases">
        <title>Genome Sequencing and Assembly of Anaerobacter polyendosporus strain CT4.</title>
        <authorList>
            <person name="Tachaapaikoon C."/>
            <person name="Sutheeworapong S."/>
            <person name="Jenjaroenpun P."/>
            <person name="Wongsurawat T."/>
            <person name="Nookeaw I."/>
            <person name="Cheawchanlertfa P."/>
            <person name="Kosugi A."/>
            <person name="Cheevadhanarak S."/>
            <person name="Ratanakhanokchai K."/>
        </authorList>
    </citation>
    <scope>NUCLEOTIDE SEQUENCE [LARGE SCALE GENOMIC DNA]</scope>
    <source>
        <strain evidence="7 8">CT4</strain>
    </source>
</reference>
<dbReference type="GO" id="GO:0003677">
    <property type="term" value="F:DNA binding"/>
    <property type="evidence" value="ECO:0007669"/>
    <property type="project" value="UniProtKB-KW"/>
</dbReference>
<dbReference type="KEGG" id="cmah:C1I91_04930"/>
<evidence type="ECO:0000256" key="4">
    <source>
        <dbReference type="ARBA" id="ARBA00023125"/>
    </source>
</evidence>
<dbReference type="RefSeq" id="WP_128211664.1">
    <property type="nucleotide sequence ID" value="NZ_CP025746.1"/>
</dbReference>
<keyword evidence="4" id="KW-0238">DNA-binding</keyword>
<dbReference type="SUPFAM" id="SSF46785">
    <property type="entry name" value="Winged helix' DNA-binding domain"/>
    <property type="match status" value="1"/>
</dbReference>
<organism evidence="7 8">
    <name type="scientific">Clostridium manihotivorum</name>
    <dbReference type="NCBI Taxonomy" id="2320868"/>
    <lineage>
        <taxon>Bacteria</taxon>
        <taxon>Bacillati</taxon>
        <taxon>Bacillota</taxon>
        <taxon>Clostridia</taxon>
        <taxon>Eubacteriales</taxon>
        <taxon>Clostridiaceae</taxon>
        <taxon>Clostridium</taxon>
    </lineage>
</organism>
<evidence type="ECO:0000256" key="3">
    <source>
        <dbReference type="ARBA" id="ARBA00023015"/>
    </source>
</evidence>
<keyword evidence="3" id="KW-0805">Transcription regulation</keyword>
<evidence type="ECO:0000256" key="2">
    <source>
        <dbReference type="ARBA" id="ARBA00022490"/>
    </source>
</evidence>
<dbReference type="InterPro" id="IPR039422">
    <property type="entry name" value="MarR/SlyA-like"/>
</dbReference>
<dbReference type="GO" id="GO:0005737">
    <property type="term" value="C:cytoplasm"/>
    <property type="evidence" value="ECO:0007669"/>
    <property type="project" value="UniProtKB-SubCell"/>
</dbReference>
<dbReference type="AlphaFoldDB" id="A0A410DPS7"/>
<dbReference type="Proteomes" id="UP000286268">
    <property type="component" value="Chromosome"/>
</dbReference>
<dbReference type="GO" id="GO:0003700">
    <property type="term" value="F:DNA-binding transcription factor activity"/>
    <property type="evidence" value="ECO:0007669"/>
    <property type="project" value="InterPro"/>
</dbReference>
<sequence length="147" mass="17001">MNENELKDEMLKLDNQLCFAIYACSKEIIKGYRPFLDNLGLTYTQYITLLALWEKDGVTVKELGNRLYLDSGTLTPLLKKLEASNLIVRIRDKEDERNVIIKLTEEGRNKKLSAECIPYKLLENTKLSPEKLESIRESMKALLESMK</sequence>
<keyword evidence="2" id="KW-0963">Cytoplasm</keyword>
<gene>
    <name evidence="7" type="ORF">C1I91_04930</name>
</gene>
<dbReference type="InterPro" id="IPR036388">
    <property type="entry name" value="WH-like_DNA-bd_sf"/>
</dbReference>
<protein>
    <submittedName>
        <fullName evidence="7">MarR family transcriptional regulator</fullName>
    </submittedName>
</protein>
<dbReference type="PROSITE" id="PS50995">
    <property type="entry name" value="HTH_MARR_2"/>
    <property type="match status" value="1"/>
</dbReference>
<dbReference type="PANTHER" id="PTHR33164">
    <property type="entry name" value="TRANSCRIPTIONAL REGULATOR, MARR FAMILY"/>
    <property type="match status" value="1"/>
</dbReference>
<dbReference type="GO" id="GO:0006950">
    <property type="term" value="P:response to stress"/>
    <property type="evidence" value="ECO:0007669"/>
    <property type="project" value="TreeGrafter"/>
</dbReference>
<keyword evidence="5" id="KW-0804">Transcription</keyword>
<accession>A0A410DPS7</accession>
<dbReference type="PANTHER" id="PTHR33164:SF5">
    <property type="entry name" value="ORGANIC HYDROPEROXIDE RESISTANCE TRANSCRIPTIONAL REGULATOR"/>
    <property type="match status" value="1"/>
</dbReference>
<comment type="subcellular location">
    <subcellularLocation>
        <location evidence="1">Cytoplasm</location>
    </subcellularLocation>
</comment>
<dbReference type="Gene3D" id="1.10.10.10">
    <property type="entry name" value="Winged helix-like DNA-binding domain superfamily/Winged helix DNA-binding domain"/>
    <property type="match status" value="1"/>
</dbReference>
<dbReference type="InterPro" id="IPR055166">
    <property type="entry name" value="Transc_reg_Sar_Rot_HTH"/>
</dbReference>
<proteinExistence type="predicted"/>
<dbReference type="EMBL" id="CP025746">
    <property type="protein sequence ID" value="QAA31058.1"/>
    <property type="molecule type" value="Genomic_DNA"/>
</dbReference>